<keyword evidence="2" id="KW-0378">Hydrolase</keyword>
<sequence length="257" mass="26279">MSIIPVPDPSPAVLVIQHAAWEGPGLVGRALDERSIAWRSVTVLDDAAPELPDARSLAGLVVMGGGMGALDDTAHPGLAAERRLLADATAAGVPVLGICLGMQLLAVALGGDLLTAHGEEIGVAPVSLTGAGLRDAYLYPLTVDASPDPEVLHWHADAVTAPPGATVLASTPLTPVQAFRSGSAVGLQFHLEIDGAHLDEWLATPEMAAELAPGVADTMRADAAVRMTSLVPRALVVFGAFADEVQARRDSVTHAGG</sequence>
<reference evidence="2 3" key="1">
    <citation type="submission" date="2020-07" db="EMBL/GenBank/DDBJ databases">
        <title>MOT database genomes.</title>
        <authorList>
            <person name="Joseph S."/>
            <person name="Aduse-Opoku J."/>
            <person name="Hashim A."/>
            <person name="Wade W."/>
            <person name="Curtis M."/>
        </authorList>
    </citation>
    <scope>NUCLEOTIDE SEQUENCE [LARGE SCALE GENOMIC DNA]</scope>
    <source>
        <strain evidence="2 3">DSM 100099</strain>
    </source>
</reference>
<evidence type="ECO:0000259" key="1">
    <source>
        <dbReference type="Pfam" id="PF00117"/>
    </source>
</evidence>
<name>A0A853EU80_9MICO</name>
<evidence type="ECO:0000313" key="2">
    <source>
        <dbReference type="EMBL" id="NYS94010.1"/>
    </source>
</evidence>
<dbReference type="CDD" id="cd01741">
    <property type="entry name" value="GATase1_1"/>
    <property type="match status" value="1"/>
</dbReference>
<protein>
    <submittedName>
        <fullName evidence="2">Gamma-glutamyl-gamma-aminobutyrate hydrolase family protein</fullName>
    </submittedName>
</protein>
<dbReference type="InterPro" id="IPR029062">
    <property type="entry name" value="Class_I_gatase-like"/>
</dbReference>
<dbReference type="EMBL" id="JACBYE010000024">
    <property type="protein sequence ID" value="NYS94010.1"/>
    <property type="molecule type" value="Genomic_DNA"/>
</dbReference>
<dbReference type="GO" id="GO:0005829">
    <property type="term" value="C:cytosol"/>
    <property type="evidence" value="ECO:0007669"/>
    <property type="project" value="TreeGrafter"/>
</dbReference>
<dbReference type="SUPFAM" id="SSF52317">
    <property type="entry name" value="Class I glutamine amidotransferase-like"/>
    <property type="match status" value="1"/>
</dbReference>
<dbReference type="Gene3D" id="3.40.50.880">
    <property type="match status" value="1"/>
</dbReference>
<dbReference type="RefSeq" id="WP_179913513.1">
    <property type="nucleotide sequence ID" value="NZ_JACBYE010000024.1"/>
</dbReference>
<dbReference type="AlphaFoldDB" id="A0A853EU80"/>
<gene>
    <name evidence="2" type="ORF">HZZ10_10830</name>
</gene>
<evidence type="ECO:0000313" key="3">
    <source>
        <dbReference type="Proteomes" id="UP000561011"/>
    </source>
</evidence>
<feature type="domain" description="Glutamine amidotransferase" evidence="1">
    <location>
        <begin position="58"/>
        <end position="194"/>
    </location>
</feature>
<proteinExistence type="predicted"/>
<dbReference type="Proteomes" id="UP000561011">
    <property type="component" value="Unassembled WGS sequence"/>
</dbReference>
<keyword evidence="3" id="KW-1185">Reference proteome</keyword>
<accession>A0A853EU80</accession>
<organism evidence="2 3">
    <name type="scientific">Sanguibacter inulinus</name>
    <dbReference type="NCBI Taxonomy" id="60922"/>
    <lineage>
        <taxon>Bacteria</taxon>
        <taxon>Bacillati</taxon>
        <taxon>Actinomycetota</taxon>
        <taxon>Actinomycetes</taxon>
        <taxon>Micrococcales</taxon>
        <taxon>Sanguibacteraceae</taxon>
        <taxon>Sanguibacter</taxon>
    </lineage>
</organism>
<dbReference type="GO" id="GO:0016787">
    <property type="term" value="F:hydrolase activity"/>
    <property type="evidence" value="ECO:0007669"/>
    <property type="project" value="UniProtKB-KW"/>
</dbReference>
<dbReference type="Pfam" id="PF00117">
    <property type="entry name" value="GATase"/>
    <property type="match status" value="1"/>
</dbReference>
<dbReference type="InterPro" id="IPR044992">
    <property type="entry name" value="ChyE-like"/>
</dbReference>
<dbReference type="InterPro" id="IPR017926">
    <property type="entry name" value="GATASE"/>
</dbReference>
<dbReference type="PANTHER" id="PTHR42695">
    <property type="entry name" value="GLUTAMINE AMIDOTRANSFERASE YLR126C-RELATED"/>
    <property type="match status" value="1"/>
</dbReference>
<comment type="caution">
    <text evidence="2">The sequence shown here is derived from an EMBL/GenBank/DDBJ whole genome shotgun (WGS) entry which is preliminary data.</text>
</comment>
<dbReference type="PROSITE" id="PS51273">
    <property type="entry name" value="GATASE_TYPE_1"/>
    <property type="match status" value="1"/>
</dbReference>
<dbReference type="PANTHER" id="PTHR42695:SF5">
    <property type="entry name" value="GLUTAMINE AMIDOTRANSFERASE YLR126C-RELATED"/>
    <property type="match status" value="1"/>
</dbReference>